<dbReference type="AlphaFoldDB" id="A0A6J4PT49"/>
<feature type="compositionally biased region" description="Basic residues" evidence="1">
    <location>
        <begin position="134"/>
        <end position="171"/>
    </location>
</feature>
<evidence type="ECO:0000256" key="1">
    <source>
        <dbReference type="SAM" id="MobiDB-lite"/>
    </source>
</evidence>
<feature type="compositionally biased region" description="Basic and acidic residues" evidence="1">
    <location>
        <begin position="89"/>
        <end position="102"/>
    </location>
</feature>
<reference evidence="2" key="1">
    <citation type="submission" date="2020-02" db="EMBL/GenBank/DDBJ databases">
        <authorList>
            <person name="Meier V. D."/>
        </authorList>
    </citation>
    <scope>NUCLEOTIDE SEQUENCE</scope>
    <source>
        <strain evidence="2">AVDCRST_MAG03</strain>
    </source>
</reference>
<organism evidence="2">
    <name type="scientific">uncultured Rubrobacteraceae bacterium</name>
    <dbReference type="NCBI Taxonomy" id="349277"/>
    <lineage>
        <taxon>Bacteria</taxon>
        <taxon>Bacillati</taxon>
        <taxon>Actinomycetota</taxon>
        <taxon>Rubrobacteria</taxon>
        <taxon>Rubrobacterales</taxon>
        <taxon>Rubrobacteraceae</taxon>
        <taxon>environmental samples</taxon>
    </lineage>
</organism>
<feature type="non-terminal residue" evidence="2">
    <location>
        <position position="1"/>
    </location>
</feature>
<feature type="non-terminal residue" evidence="2">
    <location>
        <position position="206"/>
    </location>
</feature>
<protein>
    <submittedName>
        <fullName evidence="2">Uncharacterized protein</fullName>
    </submittedName>
</protein>
<evidence type="ECO:0000313" key="2">
    <source>
        <dbReference type="EMBL" id="CAA9422784.1"/>
    </source>
</evidence>
<accession>A0A6J4PT49</accession>
<feature type="compositionally biased region" description="Gly residues" evidence="1">
    <location>
        <begin position="10"/>
        <end position="23"/>
    </location>
</feature>
<feature type="compositionally biased region" description="Low complexity" evidence="1">
    <location>
        <begin position="65"/>
        <end position="88"/>
    </location>
</feature>
<name>A0A6J4PT49_9ACTN</name>
<proteinExistence type="predicted"/>
<gene>
    <name evidence="2" type="ORF">AVDCRST_MAG03-2667</name>
</gene>
<dbReference type="EMBL" id="CADCUT010000159">
    <property type="protein sequence ID" value="CAA9422784.1"/>
    <property type="molecule type" value="Genomic_DNA"/>
</dbReference>
<sequence>ERRQRHIPGDAGGVRGPVGGGRRGTAPGTRHQAPPACPGPHLGGARRARHRSLGAWQGGDLGRSARGAGPLAVRPGPRAAGPAAARGASGDHPRRDRHEVRRAAGARTHRRVAGAGPLAHRLRHPLPLPERPHASRRPPARGRLRPLARPDRPRRHPAGARGGRRSPRLPRHPLALGRARGRAARARGASVGLRNGTIWQGRRKRL</sequence>
<feature type="region of interest" description="Disordered" evidence="1">
    <location>
        <begin position="1"/>
        <end position="189"/>
    </location>
</feature>